<dbReference type="AlphaFoldDB" id="A0A9P6DQC1"/>
<sequence>MGMDETLIGTIFMYPVSQANSQWLEELLEDGVPTFGVVEGPMQSGVRSIIELPEGVWVAAPEGRVLPTSQHILSLKDSNPSTHIPSVPINDSVNDTEDPYAKFWDQSSEDLPYNDNSDISSYDSTPSDTVVKSARVAKIGERRKQK</sequence>
<reference evidence="2" key="1">
    <citation type="journal article" date="2020" name="Nat. Commun.">
        <title>Large-scale genome sequencing of mycorrhizal fungi provides insights into the early evolution of symbiotic traits.</title>
        <authorList>
            <person name="Miyauchi S."/>
            <person name="Kiss E."/>
            <person name="Kuo A."/>
            <person name="Drula E."/>
            <person name="Kohler A."/>
            <person name="Sanchez-Garcia M."/>
            <person name="Morin E."/>
            <person name="Andreopoulos B."/>
            <person name="Barry K.W."/>
            <person name="Bonito G."/>
            <person name="Buee M."/>
            <person name="Carver A."/>
            <person name="Chen C."/>
            <person name="Cichocki N."/>
            <person name="Clum A."/>
            <person name="Culley D."/>
            <person name="Crous P.W."/>
            <person name="Fauchery L."/>
            <person name="Girlanda M."/>
            <person name="Hayes R.D."/>
            <person name="Keri Z."/>
            <person name="LaButti K."/>
            <person name="Lipzen A."/>
            <person name="Lombard V."/>
            <person name="Magnuson J."/>
            <person name="Maillard F."/>
            <person name="Murat C."/>
            <person name="Nolan M."/>
            <person name="Ohm R.A."/>
            <person name="Pangilinan J."/>
            <person name="Pereira M.F."/>
            <person name="Perotto S."/>
            <person name="Peter M."/>
            <person name="Pfister S."/>
            <person name="Riley R."/>
            <person name="Sitrit Y."/>
            <person name="Stielow J.B."/>
            <person name="Szollosi G."/>
            <person name="Zifcakova L."/>
            <person name="Stursova M."/>
            <person name="Spatafora J.W."/>
            <person name="Tedersoo L."/>
            <person name="Vaario L.M."/>
            <person name="Yamada A."/>
            <person name="Yan M."/>
            <person name="Wang P."/>
            <person name="Xu J."/>
            <person name="Bruns T."/>
            <person name="Baldrian P."/>
            <person name="Vilgalys R."/>
            <person name="Dunand C."/>
            <person name="Henrissat B."/>
            <person name="Grigoriev I.V."/>
            <person name="Hibbett D."/>
            <person name="Nagy L.G."/>
            <person name="Martin F.M."/>
        </authorList>
    </citation>
    <scope>NUCLEOTIDE SEQUENCE</scope>
    <source>
        <strain evidence="2">UP504</strain>
    </source>
</reference>
<feature type="compositionally biased region" description="Low complexity" evidence="1">
    <location>
        <begin position="113"/>
        <end position="124"/>
    </location>
</feature>
<feature type="region of interest" description="Disordered" evidence="1">
    <location>
        <begin position="76"/>
        <end position="146"/>
    </location>
</feature>
<evidence type="ECO:0000256" key="1">
    <source>
        <dbReference type="SAM" id="MobiDB-lite"/>
    </source>
</evidence>
<evidence type="ECO:0000313" key="2">
    <source>
        <dbReference type="EMBL" id="KAF9507219.1"/>
    </source>
</evidence>
<evidence type="ECO:0000313" key="3">
    <source>
        <dbReference type="Proteomes" id="UP000886523"/>
    </source>
</evidence>
<dbReference type="EMBL" id="MU129088">
    <property type="protein sequence ID" value="KAF9507219.1"/>
    <property type="molecule type" value="Genomic_DNA"/>
</dbReference>
<accession>A0A9P6DQC1</accession>
<protein>
    <submittedName>
        <fullName evidence="2">Uncharacterized protein</fullName>
    </submittedName>
</protein>
<dbReference type="Proteomes" id="UP000886523">
    <property type="component" value="Unassembled WGS sequence"/>
</dbReference>
<feature type="compositionally biased region" description="Polar residues" evidence="1">
    <location>
        <begin position="76"/>
        <end position="93"/>
    </location>
</feature>
<gene>
    <name evidence="2" type="ORF">BS47DRAFT_1366818</name>
</gene>
<name>A0A9P6DQC1_9AGAM</name>
<organism evidence="2 3">
    <name type="scientific">Hydnum rufescens UP504</name>
    <dbReference type="NCBI Taxonomy" id="1448309"/>
    <lineage>
        <taxon>Eukaryota</taxon>
        <taxon>Fungi</taxon>
        <taxon>Dikarya</taxon>
        <taxon>Basidiomycota</taxon>
        <taxon>Agaricomycotina</taxon>
        <taxon>Agaricomycetes</taxon>
        <taxon>Cantharellales</taxon>
        <taxon>Hydnaceae</taxon>
        <taxon>Hydnum</taxon>
    </lineage>
</organism>
<comment type="caution">
    <text evidence="2">The sequence shown here is derived from an EMBL/GenBank/DDBJ whole genome shotgun (WGS) entry which is preliminary data.</text>
</comment>
<keyword evidence="3" id="KW-1185">Reference proteome</keyword>
<proteinExistence type="predicted"/>